<dbReference type="Proteomes" id="UP001295444">
    <property type="component" value="Chromosome 09"/>
</dbReference>
<gene>
    <name evidence="1" type="ORF">PECUL_23A052683</name>
</gene>
<keyword evidence="2" id="KW-1185">Reference proteome</keyword>
<evidence type="ECO:0000313" key="1">
    <source>
        <dbReference type="EMBL" id="CAH2315913.1"/>
    </source>
</evidence>
<dbReference type="AlphaFoldDB" id="A0AAD1T4T9"/>
<sequence>MEEVIEAHNTLVDAYTTFQTHIPQLEIKVVDLEDRARRNNICLRGISEDVKQPDLRDYVTQLFHALLPEASEHDLQLDRVHRVMKPRSLPAAVPRDAIVRVDFYTPGGREKRAGAMKHSPATDGVGGKICPHPPILSSWRLAQN</sequence>
<dbReference type="EMBL" id="OW240920">
    <property type="protein sequence ID" value="CAH2315913.1"/>
    <property type="molecule type" value="Genomic_DNA"/>
</dbReference>
<organism evidence="1 2">
    <name type="scientific">Pelobates cultripes</name>
    <name type="common">Western spadefoot toad</name>
    <dbReference type="NCBI Taxonomy" id="61616"/>
    <lineage>
        <taxon>Eukaryota</taxon>
        <taxon>Metazoa</taxon>
        <taxon>Chordata</taxon>
        <taxon>Craniata</taxon>
        <taxon>Vertebrata</taxon>
        <taxon>Euteleostomi</taxon>
        <taxon>Amphibia</taxon>
        <taxon>Batrachia</taxon>
        <taxon>Anura</taxon>
        <taxon>Pelobatoidea</taxon>
        <taxon>Pelobatidae</taxon>
        <taxon>Pelobates</taxon>
    </lineage>
</organism>
<reference evidence="1" key="1">
    <citation type="submission" date="2022-03" db="EMBL/GenBank/DDBJ databases">
        <authorList>
            <person name="Alioto T."/>
            <person name="Alioto T."/>
            <person name="Gomez Garrido J."/>
        </authorList>
    </citation>
    <scope>NUCLEOTIDE SEQUENCE</scope>
</reference>
<dbReference type="Gene3D" id="3.30.70.1820">
    <property type="entry name" value="L1 transposable element, RRM domain"/>
    <property type="match status" value="1"/>
</dbReference>
<protein>
    <submittedName>
        <fullName evidence="1">Uncharacterized protein</fullName>
    </submittedName>
</protein>
<proteinExistence type="predicted"/>
<accession>A0AAD1T4T9</accession>
<evidence type="ECO:0000313" key="2">
    <source>
        <dbReference type="Proteomes" id="UP001295444"/>
    </source>
</evidence>
<name>A0AAD1T4T9_PELCU</name>